<dbReference type="AlphaFoldDB" id="A0A8X7NCI0"/>
<name>A0A8X7NCI0_9BASI</name>
<feature type="region of interest" description="Disordered" evidence="1">
    <location>
        <begin position="1"/>
        <end position="30"/>
    </location>
</feature>
<reference evidence="3" key="1">
    <citation type="submission" date="2016-04" db="EMBL/GenBank/DDBJ databases">
        <authorList>
            <person name="Nguyen H.D."/>
            <person name="Samba Siva P."/>
            <person name="Cullis J."/>
            <person name="Levesque C.A."/>
            <person name="Hambleton S."/>
        </authorList>
    </citation>
    <scope>NUCLEOTIDE SEQUENCE</scope>
    <source>
        <strain evidence="3">DAOMC 236422</strain>
    </source>
</reference>
<evidence type="ECO:0000313" key="4">
    <source>
        <dbReference type="Proteomes" id="UP000078113"/>
    </source>
</evidence>
<comment type="caution">
    <text evidence="3">The sequence shown here is derived from an EMBL/GenBank/DDBJ whole genome shotgun (WGS) entry which is preliminary data.</text>
</comment>
<reference evidence="3" key="2">
    <citation type="journal article" date="2019" name="IMA Fungus">
        <title>Genome sequencing and comparison of five Tilletia species to identify candidate genes for the detection of regulated species infecting wheat.</title>
        <authorList>
            <person name="Nguyen H.D.T."/>
            <person name="Sultana T."/>
            <person name="Kesanakurti P."/>
            <person name="Hambleton S."/>
        </authorList>
    </citation>
    <scope>NUCLEOTIDE SEQUENCE</scope>
    <source>
        <strain evidence="3">DAOMC 236422</strain>
    </source>
</reference>
<proteinExistence type="predicted"/>
<sequence>MPIPSHHLSIRPITPSTPFRPHPLLQNTTHPAIGQNGLFAEVPLPPRTLICPYLGTVHGEAETDERSEYDAKVWAREGEVDGLEVGEGDVGLGIDATYAGNVARFVNDFRGIAQRANVTFEDWPSSSSSSSDNDNDNDDKGTRPRPQQQARGLALYTGPAGVPAGAELCVSYGKAFWEARGVLPATSRPP</sequence>
<gene>
    <name evidence="3" type="ORF">A4X09_0g2852</name>
</gene>
<organism evidence="3 4">
    <name type="scientific">Tilletia walkeri</name>
    <dbReference type="NCBI Taxonomy" id="117179"/>
    <lineage>
        <taxon>Eukaryota</taxon>
        <taxon>Fungi</taxon>
        <taxon>Dikarya</taxon>
        <taxon>Basidiomycota</taxon>
        <taxon>Ustilaginomycotina</taxon>
        <taxon>Exobasidiomycetes</taxon>
        <taxon>Tilletiales</taxon>
        <taxon>Tilletiaceae</taxon>
        <taxon>Tilletia</taxon>
    </lineage>
</organism>
<dbReference type="SUPFAM" id="SSF82199">
    <property type="entry name" value="SET domain"/>
    <property type="match status" value="1"/>
</dbReference>
<evidence type="ECO:0000256" key="1">
    <source>
        <dbReference type="SAM" id="MobiDB-lite"/>
    </source>
</evidence>
<dbReference type="PROSITE" id="PS50280">
    <property type="entry name" value="SET"/>
    <property type="match status" value="1"/>
</dbReference>
<dbReference type="EMBL" id="LWDG02000091">
    <property type="protein sequence ID" value="KAE8269496.1"/>
    <property type="molecule type" value="Genomic_DNA"/>
</dbReference>
<evidence type="ECO:0000313" key="3">
    <source>
        <dbReference type="EMBL" id="KAE8269496.1"/>
    </source>
</evidence>
<feature type="domain" description="SET" evidence="2">
    <location>
        <begin position="22"/>
        <end position="173"/>
    </location>
</feature>
<dbReference type="Proteomes" id="UP000078113">
    <property type="component" value="Unassembled WGS sequence"/>
</dbReference>
<protein>
    <recommendedName>
        <fullName evidence="2">SET domain-containing protein</fullName>
    </recommendedName>
</protein>
<dbReference type="Gene3D" id="2.170.270.10">
    <property type="entry name" value="SET domain"/>
    <property type="match status" value="1"/>
</dbReference>
<accession>A0A8X7NCI0</accession>
<dbReference type="InterPro" id="IPR001214">
    <property type="entry name" value="SET_dom"/>
</dbReference>
<dbReference type="InterPro" id="IPR046341">
    <property type="entry name" value="SET_dom_sf"/>
</dbReference>
<evidence type="ECO:0000259" key="2">
    <source>
        <dbReference type="PROSITE" id="PS50280"/>
    </source>
</evidence>
<keyword evidence="4" id="KW-1185">Reference proteome</keyword>
<feature type="region of interest" description="Disordered" evidence="1">
    <location>
        <begin position="121"/>
        <end position="157"/>
    </location>
</feature>